<feature type="chain" id="PRO_5043472669" description="Secreted protein" evidence="1">
    <location>
        <begin position="26"/>
        <end position="142"/>
    </location>
</feature>
<evidence type="ECO:0000313" key="2">
    <source>
        <dbReference type="EMBL" id="GFO23719.1"/>
    </source>
</evidence>
<dbReference type="AlphaFoldDB" id="A0AAV4BU55"/>
<sequence>MAFCWSSRVTAICVVFHLAIYKVDSCLYMSEGPRKCNYRGNTYKHGQKFRYNNAPCSEYECSYGKVFALKLGCEYNKVCYSVRMPLRISKNNRIICVLNEKLLEPFWRRFGHFGKCFNLISWLEINVTLPIFHQCKSHRKTF</sequence>
<dbReference type="SUPFAM" id="SSF57603">
    <property type="entry name" value="FnI-like domain"/>
    <property type="match status" value="1"/>
</dbReference>
<evidence type="ECO:0008006" key="4">
    <source>
        <dbReference type="Google" id="ProtNLM"/>
    </source>
</evidence>
<evidence type="ECO:0000313" key="3">
    <source>
        <dbReference type="Proteomes" id="UP000735302"/>
    </source>
</evidence>
<evidence type="ECO:0000256" key="1">
    <source>
        <dbReference type="SAM" id="SignalP"/>
    </source>
</evidence>
<dbReference type="Gene3D" id="2.10.70.10">
    <property type="entry name" value="Complement Module, domain 1"/>
    <property type="match status" value="1"/>
</dbReference>
<feature type="signal peptide" evidence="1">
    <location>
        <begin position="1"/>
        <end position="25"/>
    </location>
</feature>
<accession>A0AAV4BU55</accession>
<gene>
    <name evidence="2" type="ORF">PoB_005022400</name>
</gene>
<comment type="caution">
    <text evidence="2">The sequence shown here is derived from an EMBL/GenBank/DDBJ whole genome shotgun (WGS) entry which is preliminary data.</text>
</comment>
<keyword evidence="3" id="KW-1185">Reference proteome</keyword>
<dbReference type="EMBL" id="BLXT01005511">
    <property type="protein sequence ID" value="GFO23719.1"/>
    <property type="molecule type" value="Genomic_DNA"/>
</dbReference>
<organism evidence="2 3">
    <name type="scientific">Plakobranchus ocellatus</name>
    <dbReference type="NCBI Taxonomy" id="259542"/>
    <lineage>
        <taxon>Eukaryota</taxon>
        <taxon>Metazoa</taxon>
        <taxon>Spiralia</taxon>
        <taxon>Lophotrochozoa</taxon>
        <taxon>Mollusca</taxon>
        <taxon>Gastropoda</taxon>
        <taxon>Heterobranchia</taxon>
        <taxon>Euthyneura</taxon>
        <taxon>Panpulmonata</taxon>
        <taxon>Sacoglossa</taxon>
        <taxon>Placobranchoidea</taxon>
        <taxon>Plakobranchidae</taxon>
        <taxon>Plakobranchus</taxon>
    </lineage>
</organism>
<dbReference type="Proteomes" id="UP000735302">
    <property type="component" value="Unassembled WGS sequence"/>
</dbReference>
<proteinExistence type="predicted"/>
<protein>
    <recommendedName>
        <fullName evidence="4">Secreted protein</fullName>
    </recommendedName>
</protein>
<name>A0AAV4BU55_9GAST</name>
<reference evidence="2 3" key="1">
    <citation type="journal article" date="2021" name="Elife">
        <title>Chloroplast acquisition without the gene transfer in kleptoplastic sea slugs, Plakobranchus ocellatus.</title>
        <authorList>
            <person name="Maeda T."/>
            <person name="Takahashi S."/>
            <person name="Yoshida T."/>
            <person name="Shimamura S."/>
            <person name="Takaki Y."/>
            <person name="Nagai Y."/>
            <person name="Toyoda A."/>
            <person name="Suzuki Y."/>
            <person name="Arimoto A."/>
            <person name="Ishii H."/>
            <person name="Satoh N."/>
            <person name="Nishiyama T."/>
            <person name="Hasebe M."/>
            <person name="Maruyama T."/>
            <person name="Minagawa J."/>
            <person name="Obokata J."/>
            <person name="Shigenobu S."/>
        </authorList>
    </citation>
    <scope>NUCLEOTIDE SEQUENCE [LARGE SCALE GENOMIC DNA]</scope>
</reference>
<keyword evidence="1" id="KW-0732">Signal</keyword>